<evidence type="ECO:0000313" key="3">
    <source>
        <dbReference type="EMBL" id="MBL6811885.1"/>
    </source>
</evidence>
<feature type="domain" description="Saccharopine dehydrogenase-like C-terminal" evidence="2">
    <location>
        <begin position="131"/>
        <end position="367"/>
    </location>
</feature>
<name>A0A937HWJ3_9GAMM</name>
<dbReference type="InterPro" id="IPR036291">
    <property type="entry name" value="NAD(P)-bd_dom_sf"/>
</dbReference>
<dbReference type="InterPro" id="IPR005097">
    <property type="entry name" value="Sacchrp_dh_NADP-bd"/>
</dbReference>
<organism evidence="3 4">
    <name type="scientific">SAR86 cluster bacterium</name>
    <dbReference type="NCBI Taxonomy" id="2030880"/>
    <lineage>
        <taxon>Bacteria</taxon>
        <taxon>Pseudomonadati</taxon>
        <taxon>Pseudomonadota</taxon>
        <taxon>Gammaproteobacteria</taxon>
        <taxon>SAR86 cluster</taxon>
    </lineage>
</organism>
<evidence type="ECO:0000259" key="2">
    <source>
        <dbReference type="Pfam" id="PF16653"/>
    </source>
</evidence>
<dbReference type="Gene3D" id="3.30.360.10">
    <property type="entry name" value="Dihydrodipicolinate Reductase, domain 2"/>
    <property type="match status" value="1"/>
</dbReference>
<dbReference type="Pfam" id="PF16653">
    <property type="entry name" value="Sacchrp_dh_C"/>
    <property type="match status" value="1"/>
</dbReference>
<dbReference type="PANTHER" id="PTHR43796">
    <property type="entry name" value="CARBOXYNORSPERMIDINE SYNTHASE"/>
    <property type="match status" value="1"/>
</dbReference>
<sequence>MKVLVLGGSGGMGRFASSAVSSIGGINSITIADINETAASDYARSFNDDRITGIGLNVLDKDSLRKVTASNDVVLNLTGPFFKLAYPILEIALEQNCHYLDICDDWEPTEKMFSLNKLAEEKNKIAILGLGASPGITNMLALKAMNELDKVSNVYTGWDVSGAKPEEESSQTAANAAMEHGIEQMIGQVKVYMNKKFKMVRPLTKVNVQYPQLGKFKASIFGHPEAITFPHHYPDISTSLNLMHGNELVNVFVFKIIRFFIEIKLLSKSQAANILEQLERNKVSKPKDILNSLPEVYGLAQGLKNETETIVAVTLDGFEENMSMGAATGFPLACGLKMLLEKKITKFGVLAPEACGLDPDNFFDELSGFLGKGAQIKTLVTQETVN</sequence>
<proteinExistence type="predicted"/>
<comment type="caution">
    <text evidence="3">The sequence shown here is derived from an EMBL/GenBank/DDBJ whole genome shotgun (WGS) entry which is preliminary data.</text>
</comment>
<dbReference type="Gene3D" id="3.40.50.720">
    <property type="entry name" value="NAD(P)-binding Rossmann-like Domain"/>
    <property type="match status" value="1"/>
</dbReference>
<dbReference type="Pfam" id="PF03435">
    <property type="entry name" value="Sacchrp_dh_NADP"/>
    <property type="match status" value="1"/>
</dbReference>
<gene>
    <name evidence="3" type="ORF">ISQ63_03260</name>
</gene>
<dbReference type="EMBL" id="JADHQC010000020">
    <property type="protein sequence ID" value="MBL6811885.1"/>
    <property type="molecule type" value="Genomic_DNA"/>
</dbReference>
<evidence type="ECO:0000313" key="4">
    <source>
        <dbReference type="Proteomes" id="UP000744438"/>
    </source>
</evidence>
<dbReference type="SUPFAM" id="SSF51735">
    <property type="entry name" value="NAD(P)-binding Rossmann-fold domains"/>
    <property type="match status" value="1"/>
</dbReference>
<dbReference type="Proteomes" id="UP000744438">
    <property type="component" value="Unassembled WGS sequence"/>
</dbReference>
<dbReference type="PANTHER" id="PTHR43796:SF2">
    <property type="entry name" value="CARBOXYNORSPERMIDINE SYNTHASE"/>
    <property type="match status" value="1"/>
</dbReference>
<reference evidence="3" key="1">
    <citation type="submission" date="2020-10" db="EMBL/GenBank/DDBJ databases">
        <title>Microbiome of the Black Sea water column analyzed by genome centric metagenomics.</title>
        <authorList>
            <person name="Cabello-Yeves P.J."/>
            <person name="Callieri C."/>
            <person name="Picazo A."/>
            <person name="Mehrshad M."/>
            <person name="Haro-Moreno J.M."/>
            <person name="Roda-Garcia J."/>
            <person name="Dzembekova N."/>
            <person name="Slabakova V."/>
            <person name="Slabakova N."/>
            <person name="Moncheva S."/>
            <person name="Rodriguez-Valera F."/>
        </authorList>
    </citation>
    <scope>NUCLEOTIDE SEQUENCE</scope>
    <source>
        <strain evidence="3">BS307-5m-G49</strain>
    </source>
</reference>
<accession>A0A937HWJ3</accession>
<evidence type="ECO:0000259" key="1">
    <source>
        <dbReference type="Pfam" id="PF03435"/>
    </source>
</evidence>
<protein>
    <submittedName>
        <fullName evidence="3">Saccharopine dehydrogenase NADP-binding domain-containing protein</fullName>
    </submittedName>
</protein>
<dbReference type="InterPro" id="IPR032095">
    <property type="entry name" value="Sacchrp_dh-like_C"/>
</dbReference>
<dbReference type="AlphaFoldDB" id="A0A937HWJ3"/>
<feature type="domain" description="Saccharopine dehydrogenase NADP binding" evidence="1">
    <location>
        <begin position="3"/>
        <end position="127"/>
    </location>
</feature>